<reference evidence="1" key="1">
    <citation type="journal article" date="2020" name="mSystems">
        <title>Genome- and Community-Level Interaction Insights into Carbon Utilization and Element Cycling Functions of Hydrothermarchaeota in Hydrothermal Sediment.</title>
        <authorList>
            <person name="Zhou Z."/>
            <person name="Liu Y."/>
            <person name="Xu W."/>
            <person name="Pan J."/>
            <person name="Luo Z.H."/>
            <person name="Li M."/>
        </authorList>
    </citation>
    <scope>NUCLEOTIDE SEQUENCE [LARGE SCALE GENOMIC DNA]</scope>
    <source>
        <strain evidence="1">SpSt-456</strain>
    </source>
</reference>
<dbReference type="EMBL" id="DSTK01000019">
    <property type="protein sequence ID" value="HFK96931.1"/>
    <property type="molecule type" value="Genomic_DNA"/>
</dbReference>
<gene>
    <name evidence="1" type="ORF">ENS06_06345</name>
</gene>
<accession>A0A831ZJT0</accession>
<dbReference type="Pfam" id="PF16074">
    <property type="entry name" value="PilW"/>
    <property type="match status" value="1"/>
</dbReference>
<name>A0A831ZJT0_9BACT</name>
<dbReference type="PROSITE" id="PS00409">
    <property type="entry name" value="PROKAR_NTER_METHYL"/>
    <property type="match status" value="1"/>
</dbReference>
<protein>
    <recommendedName>
        <fullName evidence="2">Prepilin-type N-terminal cleavage/methylation domain-containing protein</fullName>
    </recommendedName>
</protein>
<dbReference type="InterPro" id="IPR012902">
    <property type="entry name" value="N_methyl_site"/>
</dbReference>
<organism evidence="1">
    <name type="scientific">Desulfacinum infernum</name>
    <dbReference type="NCBI Taxonomy" id="35837"/>
    <lineage>
        <taxon>Bacteria</taxon>
        <taxon>Pseudomonadati</taxon>
        <taxon>Thermodesulfobacteriota</taxon>
        <taxon>Syntrophobacteria</taxon>
        <taxon>Syntrophobacterales</taxon>
        <taxon>Syntrophobacteraceae</taxon>
        <taxon>Desulfacinum</taxon>
    </lineage>
</organism>
<proteinExistence type="predicted"/>
<dbReference type="AlphaFoldDB" id="A0A831ZJT0"/>
<sequence>MGGPLSPRGRTPRAPCGGRYAGGACLSLERNAEPHMSPQIPRWNLSPRFPWEEGMSLVELLTAVAVTAVVMLSVYGALTAQQRLYGEEQLILELQQNLRTALDAAAQTFEQAGYWRCVDPHRIDLDGSGVKNALRDAGGLFHTHPVVGFNNVSADSDPFADGQTRRGTDVLGYSFLDPAFHGPLAQDQAVPSDSLRLVKNSFTSSLKKGQIVFVTACRRSALFQVTGVSTSGGVVTLEHDPALGIPGNATRCLKCDDGTSACLDESACAAAGTGFNRDISFIHPVRVGYFRVNTKGEFQWIEGGPGSGVQFVFSGPRTLAENVEDFQVEFGLDLSPTPDGSVEAWVPADALPDAMPEDGFPDWERVTAVRCHLLGRTRRAFKNYVDTSTYLFADRDAEPVGDGYRRLHLMKTVILRNAMP</sequence>
<comment type="caution">
    <text evidence="1">The sequence shown here is derived from an EMBL/GenBank/DDBJ whole genome shotgun (WGS) entry which is preliminary data.</text>
</comment>
<dbReference type="GO" id="GO:0043683">
    <property type="term" value="P:type IV pilus assembly"/>
    <property type="evidence" value="ECO:0007669"/>
    <property type="project" value="InterPro"/>
</dbReference>
<evidence type="ECO:0008006" key="2">
    <source>
        <dbReference type="Google" id="ProtNLM"/>
    </source>
</evidence>
<dbReference type="InterPro" id="IPR032092">
    <property type="entry name" value="PilW"/>
</dbReference>
<evidence type="ECO:0000313" key="1">
    <source>
        <dbReference type="EMBL" id="HFK96931.1"/>
    </source>
</evidence>